<gene>
    <name evidence="1" type="ORF">JOF36_004419</name>
</gene>
<reference evidence="1 2" key="1">
    <citation type="submission" date="2021-03" db="EMBL/GenBank/DDBJ databases">
        <title>Sequencing the genomes of 1000 actinobacteria strains.</title>
        <authorList>
            <person name="Klenk H.-P."/>
        </authorList>
    </citation>
    <scope>NUCLEOTIDE SEQUENCE [LARGE SCALE GENOMIC DNA]</scope>
    <source>
        <strain evidence="1 2">DSM 45256</strain>
    </source>
</reference>
<dbReference type="Proteomes" id="UP001519295">
    <property type="component" value="Unassembled WGS sequence"/>
</dbReference>
<protein>
    <recommendedName>
        <fullName evidence="3">Winged helix DNA-binding protein</fullName>
    </recommendedName>
</protein>
<organism evidence="1 2">
    <name type="scientific">Pseudonocardia parietis</name>
    <dbReference type="NCBI Taxonomy" id="570936"/>
    <lineage>
        <taxon>Bacteria</taxon>
        <taxon>Bacillati</taxon>
        <taxon>Actinomycetota</taxon>
        <taxon>Actinomycetes</taxon>
        <taxon>Pseudonocardiales</taxon>
        <taxon>Pseudonocardiaceae</taxon>
        <taxon>Pseudonocardia</taxon>
    </lineage>
</organism>
<sequence>MSTSVLPRLSHRDRAVLRAIAADRCTVTDDTCHSLTIDGVCFCDQFVGVRLADVGLVEASGPAPLRPHLTDAGRSLLTAA</sequence>
<accession>A0ABS4VYC1</accession>
<evidence type="ECO:0000313" key="2">
    <source>
        <dbReference type="Proteomes" id="UP001519295"/>
    </source>
</evidence>
<dbReference type="EMBL" id="JAGINU010000001">
    <property type="protein sequence ID" value="MBP2368723.1"/>
    <property type="molecule type" value="Genomic_DNA"/>
</dbReference>
<evidence type="ECO:0000313" key="1">
    <source>
        <dbReference type="EMBL" id="MBP2368723.1"/>
    </source>
</evidence>
<keyword evidence="2" id="KW-1185">Reference proteome</keyword>
<name>A0ABS4VYC1_9PSEU</name>
<proteinExistence type="predicted"/>
<dbReference type="RefSeq" id="WP_210030263.1">
    <property type="nucleotide sequence ID" value="NZ_JAGINU010000001.1"/>
</dbReference>
<evidence type="ECO:0008006" key="3">
    <source>
        <dbReference type="Google" id="ProtNLM"/>
    </source>
</evidence>
<comment type="caution">
    <text evidence="1">The sequence shown here is derived from an EMBL/GenBank/DDBJ whole genome shotgun (WGS) entry which is preliminary data.</text>
</comment>